<dbReference type="PANTHER" id="PTHR43591:SF24">
    <property type="entry name" value="2-METHOXY-6-POLYPRENYL-1,4-BENZOQUINOL METHYLASE, MITOCHONDRIAL"/>
    <property type="match status" value="1"/>
</dbReference>
<feature type="domain" description="Methyltransferase type 11" evidence="1">
    <location>
        <begin position="44"/>
        <end position="138"/>
    </location>
</feature>
<dbReference type="AlphaFoldDB" id="A0A2T6CE53"/>
<gene>
    <name evidence="2" type="ORF">C8N31_106220</name>
</gene>
<dbReference type="InterPro" id="IPR029063">
    <property type="entry name" value="SAM-dependent_MTases_sf"/>
</dbReference>
<dbReference type="OrthoDB" id="8153637at2"/>
<evidence type="ECO:0000313" key="2">
    <source>
        <dbReference type="EMBL" id="PTX73755.1"/>
    </source>
</evidence>
<sequence>MPSDSKHDAWSMGDSYEHYMGRWSRKIASSYLEWLKPPAQVDWLEIGCGTGALTNAILAKADPKSVLATDQSEDFVKHAQKEIADPRAAFGQAQAQNLPAADASVDVVTSALVLNFVPERPAALHEIQRVLRPGGLLSFYVWDYPGGGMGFIDAFWTAAAEVDPAATELNESARFPFCTRSGLRDLCSEAGLAQPEVAPIEIATVFPDFEAFWKPFTMGAGPAPGFCGSLDPDHRDALKAALARQLDSGGEISLPARAWAARANI</sequence>
<accession>A0A2T6CE53</accession>
<dbReference type="Gene3D" id="3.40.50.150">
    <property type="entry name" value="Vaccinia Virus protein VP39"/>
    <property type="match status" value="1"/>
</dbReference>
<name>A0A2T6CE53_9RHOB</name>
<organism evidence="2 3">
    <name type="scientific">Sulfitobacter mediterraneus</name>
    <dbReference type="NCBI Taxonomy" id="83219"/>
    <lineage>
        <taxon>Bacteria</taxon>
        <taxon>Pseudomonadati</taxon>
        <taxon>Pseudomonadota</taxon>
        <taxon>Alphaproteobacteria</taxon>
        <taxon>Rhodobacterales</taxon>
        <taxon>Roseobacteraceae</taxon>
        <taxon>Sulfitobacter</taxon>
    </lineage>
</organism>
<dbReference type="SUPFAM" id="SSF53335">
    <property type="entry name" value="S-adenosyl-L-methionine-dependent methyltransferases"/>
    <property type="match status" value="1"/>
</dbReference>
<evidence type="ECO:0000259" key="1">
    <source>
        <dbReference type="Pfam" id="PF08241"/>
    </source>
</evidence>
<keyword evidence="2" id="KW-0808">Transferase</keyword>
<keyword evidence="2" id="KW-0489">Methyltransferase</keyword>
<reference evidence="2 3" key="1">
    <citation type="submission" date="2018-04" db="EMBL/GenBank/DDBJ databases">
        <title>Genomic Encyclopedia of Archaeal and Bacterial Type Strains, Phase II (KMG-II): from individual species to whole genera.</title>
        <authorList>
            <person name="Goeker M."/>
        </authorList>
    </citation>
    <scope>NUCLEOTIDE SEQUENCE [LARGE SCALE GENOMIC DNA]</scope>
    <source>
        <strain evidence="2 3">DSM 12244</strain>
    </source>
</reference>
<dbReference type="GO" id="GO:0032259">
    <property type="term" value="P:methylation"/>
    <property type="evidence" value="ECO:0007669"/>
    <property type="project" value="UniProtKB-KW"/>
</dbReference>
<dbReference type="RefSeq" id="WP_025049561.1">
    <property type="nucleotide sequence ID" value="NZ_QBKU01000006.1"/>
</dbReference>
<dbReference type="EMBL" id="QBKU01000006">
    <property type="protein sequence ID" value="PTX73755.1"/>
    <property type="molecule type" value="Genomic_DNA"/>
</dbReference>
<dbReference type="PANTHER" id="PTHR43591">
    <property type="entry name" value="METHYLTRANSFERASE"/>
    <property type="match status" value="1"/>
</dbReference>
<dbReference type="InterPro" id="IPR013216">
    <property type="entry name" value="Methyltransf_11"/>
</dbReference>
<dbReference type="Proteomes" id="UP000244092">
    <property type="component" value="Unassembled WGS sequence"/>
</dbReference>
<comment type="caution">
    <text evidence="2">The sequence shown here is derived from an EMBL/GenBank/DDBJ whole genome shotgun (WGS) entry which is preliminary data.</text>
</comment>
<evidence type="ECO:0000313" key="3">
    <source>
        <dbReference type="Proteomes" id="UP000244092"/>
    </source>
</evidence>
<dbReference type="CDD" id="cd02440">
    <property type="entry name" value="AdoMet_MTases"/>
    <property type="match status" value="1"/>
</dbReference>
<dbReference type="GO" id="GO:0008757">
    <property type="term" value="F:S-adenosylmethionine-dependent methyltransferase activity"/>
    <property type="evidence" value="ECO:0007669"/>
    <property type="project" value="InterPro"/>
</dbReference>
<protein>
    <submittedName>
        <fullName evidence="2">Methyltransferase family protein</fullName>
    </submittedName>
</protein>
<dbReference type="Pfam" id="PF08241">
    <property type="entry name" value="Methyltransf_11"/>
    <property type="match status" value="1"/>
</dbReference>
<proteinExistence type="predicted"/>